<gene>
    <name evidence="2" type="ORF">I8Y58_000755</name>
</gene>
<dbReference type="Pfam" id="PF13475">
    <property type="entry name" value="DUF4116"/>
    <property type="match status" value="1"/>
</dbReference>
<evidence type="ECO:0000259" key="1">
    <source>
        <dbReference type="Pfam" id="PF13475"/>
    </source>
</evidence>
<proteinExistence type="predicted"/>
<evidence type="ECO:0000313" key="3">
    <source>
        <dbReference type="Proteomes" id="UP000861567"/>
    </source>
</evidence>
<name>A0AAN5R479_LEGPN</name>
<comment type="caution">
    <text evidence="2">The sequence shown here is derived from an EMBL/GenBank/DDBJ whole genome shotgun (WGS) entry which is preliminary data.</text>
</comment>
<protein>
    <submittedName>
        <fullName evidence="2">DUF4116 domain-containing protein</fullName>
    </submittedName>
</protein>
<dbReference type="InterPro" id="IPR025197">
    <property type="entry name" value="DUF4116"/>
</dbReference>
<dbReference type="AlphaFoldDB" id="A0AAN5R479"/>
<dbReference type="EMBL" id="DACSEI010000005">
    <property type="protein sequence ID" value="HAT1595556.1"/>
    <property type="molecule type" value="Genomic_DNA"/>
</dbReference>
<dbReference type="Proteomes" id="UP000861567">
    <property type="component" value="Unassembled WGS sequence"/>
</dbReference>
<reference evidence="2" key="1">
    <citation type="journal article" date="2018" name="Genome Biol.">
        <title>SKESA: strategic k-mer extension for scrupulous assemblies.</title>
        <authorList>
            <person name="Souvorov A."/>
            <person name="Agarwala R."/>
            <person name="Lipman D.J."/>
        </authorList>
    </citation>
    <scope>NUCLEOTIDE SEQUENCE</scope>
    <source>
        <strain evidence="2">D3612</strain>
    </source>
</reference>
<evidence type="ECO:0000313" key="2">
    <source>
        <dbReference type="EMBL" id="HAT1595556.1"/>
    </source>
</evidence>
<feature type="domain" description="DUF4116" evidence="1">
    <location>
        <begin position="119"/>
        <end position="163"/>
    </location>
</feature>
<organism evidence="2 3">
    <name type="scientific">Legionella pneumophila</name>
    <dbReference type="NCBI Taxonomy" id="446"/>
    <lineage>
        <taxon>Bacteria</taxon>
        <taxon>Pseudomonadati</taxon>
        <taxon>Pseudomonadota</taxon>
        <taxon>Gammaproteobacteria</taxon>
        <taxon>Legionellales</taxon>
        <taxon>Legionellaceae</taxon>
        <taxon>Legionella</taxon>
    </lineage>
</organism>
<accession>A0AAN5R479</accession>
<reference evidence="2" key="2">
    <citation type="submission" date="2020-11" db="EMBL/GenBank/DDBJ databases">
        <authorList>
            <consortium name="NCBI Pathogen Detection Project"/>
        </authorList>
    </citation>
    <scope>NUCLEOTIDE SEQUENCE</scope>
    <source>
        <strain evidence="2">D3612</strain>
    </source>
</reference>
<sequence>MTDSTRLKNPVSKSLNDLCQDELTVIGSYVGAWNDLWSLTFTASEMKKHLIDKQNDKLWEFFFKEYFPYLPLPTKDFYKNFMESYKSWYQTLCRVKSDPFFLMYLDKLEEDPAHLFRNDKEIIMAAIEKQPFLYKNFSREYKEDQEVILCALKGNRFIIHDVPRAVRQTFEKIADIKDDKTRIDACDKLIAELSSQRVSKIESLDLFKSQLQFLAQDTRKSTGEQTNSHPLQKSTVSIITPAGITSLVNLSLFKDTQTQDKDKDESPQTQYRN</sequence>